<dbReference type="AlphaFoldDB" id="V9Z0J2"/>
<name>V9Z0J2_9ACTN</name>
<organism evidence="2">
    <name type="scientific">Streptomyces sp. FR1</name>
    <dbReference type="NCBI Taxonomy" id="349971"/>
    <lineage>
        <taxon>Bacteria</taxon>
        <taxon>Bacillati</taxon>
        <taxon>Actinomycetota</taxon>
        <taxon>Actinomycetes</taxon>
        <taxon>Kitasatosporales</taxon>
        <taxon>Streptomycetaceae</taxon>
        <taxon>Streptomyces</taxon>
    </lineage>
</organism>
<proteinExistence type="predicted"/>
<geneLocation type="plasmid" evidence="2">
    <name>pFRL3</name>
</geneLocation>
<gene>
    <name evidence="2" type="ORF">pFRL3_328</name>
</gene>
<reference evidence="2" key="1">
    <citation type="submission" date="2013-09" db="EMBL/GenBank/DDBJ databases">
        <title>Complete nucleotide sequence of Streptomyces linear plasmid pFRL3.</title>
        <authorList>
            <person name="Chen Z."/>
            <person name="Fang P."/>
            <person name="Qin Z."/>
        </authorList>
    </citation>
    <scope>NUCLEOTIDE SEQUENCE</scope>
    <source>
        <plasmid evidence="2">pFRL3</plasmid>
    </source>
</reference>
<sequence length="344" mass="36611">MNTADELSRQYVSLLGVSEHTASMAANLYLAIKATKDYARAQKEFVQALRQIAHNEPWAAEMVRKIDEPRPSASGHTSHATNSTTAEGNQRRTPFLAHITCPNGRVTVTVDPAATVATATVRSTASTGRWADAARRATIRVVGNRVTVVVPKPEPLITNSTTFHSAHGSSYYFGDHVTVAGDFHVGDHVTNVGRMNSAEAGSSRIEVDVTLPLGSGVTMTTRNADLIIHGALAKLDLTTLNGSLTAGVLGSVKVRGHNGPLTISAVQESADIETHNAPTTIATYSGSDARIVSHNGSIGLTVARTARGRIEARSHQGAVTLHGVRGRYDLYVDARNRYGAARTY</sequence>
<evidence type="ECO:0008006" key="3">
    <source>
        <dbReference type="Google" id="ProtNLM"/>
    </source>
</evidence>
<dbReference type="EMBL" id="KF602048">
    <property type="protein sequence ID" value="AHE39105.1"/>
    <property type="molecule type" value="Genomic_DNA"/>
</dbReference>
<protein>
    <recommendedName>
        <fullName evidence="3">Adhesin domain-containing protein</fullName>
    </recommendedName>
</protein>
<feature type="region of interest" description="Disordered" evidence="1">
    <location>
        <begin position="69"/>
        <end position="92"/>
    </location>
</feature>
<dbReference type="RefSeq" id="WP_024126486.1">
    <property type="nucleotide sequence ID" value="NC_023283.1"/>
</dbReference>
<feature type="compositionally biased region" description="Polar residues" evidence="1">
    <location>
        <begin position="74"/>
        <end position="92"/>
    </location>
</feature>
<evidence type="ECO:0000313" key="2">
    <source>
        <dbReference type="EMBL" id="AHE39105.1"/>
    </source>
</evidence>
<evidence type="ECO:0000256" key="1">
    <source>
        <dbReference type="SAM" id="MobiDB-lite"/>
    </source>
</evidence>
<keyword evidence="2" id="KW-0614">Plasmid</keyword>
<accession>V9Z0J2</accession>